<protein>
    <recommendedName>
        <fullName evidence="4">Protein kinase domain-containing protein</fullName>
    </recommendedName>
</protein>
<dbReference type="OrthoDB" id="10253115at2759"/>
<keyword evidence="3" id="KW-0472">Membrane</keyword>
<comment type="caution">
    <text evidence="5">The sequence shown here is derived from an EMBL/GenBank/DDBJ whole genome shotgun (WGS) entry which is preliminary data.</text>
</comment>
<dbReference type="PANTHER" id="PTHR44378:SF2">
    <property type="entry name" value="ACYL-ACTIVATING ENZYME 17, PEROXISOMAL-RELATED"/>
    <property type="match status" value="1"/>
</dbReference>
<feature type="domain" description="Protein kinase" evidence="4">
    <location>
        <begin position="723"/>
        <end position="1016"/>
    </location>
</feature>
<dbReference type="InterPro" id="IPR045851">
    <property type="entry name" value="AMP-bd_C_sf"/>
</dbReference>
<dbReference type="GO" id="GO:0005524">
    <property type="term" value="F:ATP binding"/>
    <property type="evidence" value="ECO:0007669"/>
    <property type="project" value="InterPro"/>
</dbReference>
<dbReference type="InterPro" id="IPR000719">
    <property type="entry name" value="Prot_kinase_dom"/>
</dbReference>
<dbReference type="PROSITE" id="PS00108">
    <property type="entry name" value="PROTEIN_KINASE_ST"/>
    <property type="match status" value="1"/>
</dbReference>
<keyword evidence="2" id="KW-0587">Phenylpropanoid metabolism</keyword>
<dbReference type="PROSITE" id="PS00455">
    <property type="entry name" value="AMP_BINDING"/>
    <property type="match status" value="1"/>
</dbReference>
<dbReference type="Gene3D" id="3.30.300.30">
    <property type="match status" value="1"/>
</dbReference>
<evidence type="ECO:0000256" key="2">
    <source>
        <dbReference type="ARBA" id="ARBA00023051"/>
    </source>
</evidence>
<dbReference type="SUPFAM" id="SSF56112">
    <property type="entry name" value="Protein kinase-like (PK-like)"/>
    <property type="match status" value="1"/>
</dbReference>
<dbReference type="InterPro" id="IPR042099">
    <property type="entry name" value="ANL_N_sf"/>
</dbReference>
<dbReference type="AlphaFoldDB" id="A0A5N6PCS9"/>
<dbReference type="GO" id="GO:0009698">
    <property type="term" value="P:phenylpropanoid metabolic process"/>
    <property type="evidence" value="ECO:0007669"/>
    <property type="project" value="UniProtKB-KW"/>
</dbReference>
<dbReference type="Gene3D" id="3.40.50.12780">
    <property type="entry name" value="N-terminal domain of ligase-like"/>
    <property type="match status" value="1"/>
</dbReference>
<evidence type="ECO:0000256" key="3">
    <source>
        <dbReference type="SAM" id="Phobius"/>
    </source>
</evidence>
<evidence type="ECO:0000313" key="5">
    <source>
        <dbReference type="EMBL" id="KAD6119234.1"/>
    </source>
</evidence>
<organism evidence="5 6">
    <name type="scientific">Mikania micrantha</name>
    <name type="common">bitter vine</name>
    <dbReference type="NCBI Taxonomy" id="192012"/>
    <lineage>
        <taxon>Eukaryota</taxon>
        <taxon>Viridiplantae</taxon>
        <taxon>Streptophyta</taxon>
        <taxon>Embryophyta</taxon>
        <taxon>Tracheophyta</taxon>
        <taxon>Spermatophyta</taxon>
        <taxon>Magnoliopsida</taxon>
        <taxon>eudicotyledons</taxon>
        <taxon>Gunneridae</taxon>
        <taxon>Pentapetalae</taxon>
        <taxon>asterids</taxon>
        <taxon>campanulids</taxon>
        <taxon>Asterales</taxon>
        <taxon>Asteraceae</taxon>
        <taxon>Asteroideae</taxon>
        <taxon>Heliantheae alliance</taxon>
        <taxon>Eupatorieae</taxon>
        <taxon>Mikania</taxon>
    </lineage>
</organism>
<dbReference type="Pfam" id="PF00501">
    <property type="entry name" value="AMP-binding"/>
    <property type="match status" value="1"/>
</dbReference>
<dbReference type="Proteomes" id="UP000326396">
    <property type="component" value="Linkage Group LG13"/>
</dbReference>
<keyword evidence="6" id="KW-1185">Reference proteome</keyword>
<keyword evidence="3" id="KW-0812">Transmembrane</keyword>
<comment type="pathway">
    <text evidence="1">Phytoalexin biosynthesis; 3,4',5-trihydroxystilbene biosynthesis; 3,4',5-trihydroxystilbene from trans-4-coumarate: step 1/2.</text>
</comment>
<dbReference type="InterPro" id="IPR020845">
    <property type="entry name" value="AMP-binding_CS"/>
</dbReference>
<dbReference type="SMART" id="SM00220">
    <property type="entry name" value="S_TKc"/>
    <property type="match status" value="1"/>
</dbReference>
<evidence type="ECO:0000256" key="1">
    <source>
        <dbReference type="ARBA" id="ARBA00004930"/>
    </source>
</evidence>
<evidence type="ECO:0000313" key="6">
    <source>
        <dbReference type="Proteomes" id="UP000326396"/>
    </source>
</evidence>
<proteinExistence type="predicted"/>
<dbReference type="SUPFAM" id="SSF56801">
    <property type="entry name" value="Acetyl-CoA synthetase-like"/>
    <property type="match status" value="1"/>
</dbReference>
<dbReference type="PANTHER" id="PTHR44378">
    <property type="entry name" value="ACYL-ACTIVATING ENZYME 17, PEROXISOMAL-RELATED"/>
    <property type="match status" value="1"/>
</dbReference>
<dbReference type="PROSITE" id="PS50011">
    <property type="entry name" value="PROTEIN_KINASE_DOM"/>
    <property type="match status" value="1"/>
</dbReference>
<dbReference type="Pfam" id="PF00069">
    <property type="entry name" value="Pkinase"/>
    <property type="match status" value="1"/>
</dbReference>
<dbReference type="InterPro" id="IPR011009">
    <property type="entry name" value="Kinase-like_dom_sf"/>
</dbReference>
<dbReference type="Gene3D" id="1.10.510.10">
    <property type="entry name" value="Transferase(Phosphotransferase) domain 1"/>
    <property type="match status" value="1"/>
</dbReference>
<dbReference type="InterPro" id="IPR008271">
    <property type="entry name" value="Ser/Thr_kinase_AS"/>
</dbReference>
<dbReference type="EMBL" id="SZYD01000005">
    <property type="protein sequence ID" value="KAD6119234.1"/>
    <property type="molecule type" value="Genomic_DNA"/>
</dbReference>
<dbReference type="CDD" id="cd13986">
    <property type="entry name" value="STKc_16"/>
    <property type="match status" value="1"/>
</dbReference>
<sequence>MAVHKSLDSISMSDIVHLGIPQETASQLHQKLTEIIRSFGPATPQTWNQISTQLLNPDLPFSLHQMMYYGCYVDFGPDPPAWLPDPEDAKLTNIGNLLERQGKKFLGSSYKDPISSYSDFQRFSISNLEVFWKTILDEMSVLFSTPPKCILVDDPSEESQLLHPGGQWLPGAYLNPAGNCLNLNSKKKLSDIAIVWRNEGDDEMPVNKMTFEDLRSEVWLVAYALEKLGFEKGSAVAIDMPMDVKSVVIYLAIVLAGYVVVSIADSFAPSEISTRLVLSKAKAIFTQDLIIRGDRSLPLYSRVVDAGSPLAVVIPTRGSTFSMKLRDGDMSWHDFLEQVKNYQNVEFVAVERSIEDFSNILFSSGTTGEPKAIPWTIATPLKAGADGWCHMDIQKGDVVAWPTNLGWMMGPWLVYASLLNGASLALYNGSPLTIGFAKFVQDAKVTMLGVIPSIVRAWRTKNCTDGFDWSTIRCFGSTGEASNVDEYLWLMGRARYKPIIEYCGGTEIGGGFITGSLLQPQCLSAFSTPSLGCNLFILGTDGIPIPPNVPGVGELVLNPLMFGASNTLLNANHYDVYFKGMPSLNGKVLRRHGDVFERTIKGYYRAHGRADDTMNLGGIKVSSVEIERVCNSVDDKILETAAIGVTPAGGGPESLVIVVVFKDANESISDLNRLKGLLNTALQKNLNPLFKVSDVVPLASLPRTATNKVMRRVLRQQLTQTVKEVVNDSSDGGISKKFKDPSQISDDGTYAMKKVLIQNNEQLQFVKEEIRISSLFNHPNLLPLLDHAIIPVKGTPEQNWTHEAYLLFPVHLDGTLLDNAKTMKAKKEFFSTSDVLQVFSQLCAGLKHMHNLETPYAHNDVKPGNVLLTHRKGQPPLAILMDFGSARPARKQIRSRSEALQLQEWASEHVSAPYRAPELWDCPSQADIDERTDVWSLGCTLYAIMYGVSPFEYALGESGGSLQLAVINAQIKWPANPKPSYPEALHQFVSWMLQPQPTVRPRIDDIIIHVDNHIWVGQTDGPGSVFYQHKLCLFELTP</sequence>
<dbReference type="GO" id="GO:0004672">
    <property type="term" value="F:protein kinase activity"/>
    <property type="evidence" value="ECO:0007669"/>
    <property type="project" value="InterPro"/>
</dbReference>
<name>A0A5N6PCS9_9ASTR</name>
<dbReference type="InterPro" id="IPR000873">
    <property type="entry name" value="AMP-dep_synth/lig_dom"/>
</dbReference>
<reference evidence="5 6" key="1">
    <citation type="submission" date="2019-05" db="EMBL/GenBank/DDBJ databases">
        <title>Mikania micrantha, genome provides insights into the molecular mechanism of rapid growth.</title>
        <authorList>
            <person name="Liu B."/>
        </authorList>
    </citation>
    <scope>NUCLEOTIDE SEQUENCE [LARGE SCALE GENOMIC DNA]</scope>
    <source>
        <strain evidence="5">NLD-2019</strain>
        <tissue evidence="5">Leaf</tissue>
    </source>
</reference>
<gene>
    <name evidence="5" type="ORF">E3N88_10505</name>
</gene>
<evidence type="ECO:0000259" key="4">
    <source>
        <dbReference type="PROSITE" id="PS50011"/>
    </source>
</evidence>
<feature type="transmembrane region" description="Helical" evidence="3">
    <location>
        <begin position="247"/>
        <end position="268"/>
    </location>
</feature>
<dbReference type="UniPathway" id="UPA00372">
    <property type="reaction ID" value="UER00547"/>
</dbReference>
<keyword evidence="3" id="KW-1133">Transmembrane helix</keyword>
<accession>A0A5N6PCS9</accession>